<keyword evidence="9" id="KW-0969">Cilium</keyword>
<dbReference type="Pfam" id="PF04545">
    <property type="entry name" value="Sigma70_r4"/>
    <property type="match status" value="1"/>
</dbReference>
<evidence type="ECO:0000256" key="4">
    <source>
        <dbReference type="ARBA" id="ARBA00023163"/>
    </source>
</evidence>
<dbReference type="GO" id="GO:0006352">
    <property type="term" value="P:DNA-templated transcription initiation"/>
    <property type="evidence" value="ECO:0007669"/>
    <property type="project" value="InterPro"/>
</dbReference>
<proteinExistence type="predicted"/>
<dbReference type="AlphaFoldDB" id="A0A1M7T1D1"/>
<evidence type="ECO:0000259" key="7">
    <source>
        <dbReference type="Pfam" id="PF04542"/>
    </source>
</evidence>
<feature type="compositionally biased region" description="Basic and acidic residues" evidence="5">
    <location>
        <begin position="57"/>
        <end position="99"/>
    </location>
</feature>
<dbReference type="InterPro" id="IPR013325">
    <property type="entry name" value="RNA_pol_sigma_r2"/>
</dbReference>
<dbReference type="Proteomes" id="UP000184428">
    <property type="component" value="Unassembled WGS sequence"/>
</dbReference>
<keyword evidence="9" id="KW-0966">Cell projection</keyword>
<keyword evidence="1" id="KW-0805">Transcription regulation</keyword>
<dbReference type="Gene3D" id="1.10.1740.10">
    <property type="match status" value="1"/>
</dbReference>
<dbReference type="InterPro" id="IPR014284">
    <property type="entry name" value="RNA_pol_sigma-70_dom"/>
</dbReference>
<feature type="domain" description="RNA polymerase sigma-70 region 4" evidence="8">
    <location>
        <begin position="272"/>
        <end position="317"/>
    </location>
</feature>
<accession>A0A1M7T1D1</accession>
<dbReference type="InterPro" id="IPR007624">
    <property type="entry name" value="RNA_pol_sigma70_r3"/>
</dbReference>
<feature type="compositionally biased region" description="Low complexity" evidence="5">
    <location>
        <begin position="28"/>
        <end position="42"/>
    </location>
</feature>
<dbReference type="InterPro" id="IPR007627">
    <property type="entry name" value="RNA_pol_sigma70_r2"/>
</dbReference>
<reference evidence="9 10" key="1">
    <citation type="submission" date="2016-12" db="EMBL/GenBank/DDBJ databases">
        <authorList>
            <person name="Song W.-J."/>
            <person name="Kurnit D.M."/>
        </authorList>
    </citation>
    <scope>NUCLEOTIDE SEQUENCE [LARGE SCALE GENOMIC DNA]</scope>
    <source>
        <strain evidence="9 10">DSM 43162</strain>
    </source>
</reference>
<dbReference type="GO" id="GO:0003677">
    <property type="term" value="F:DNA binding"/>
    <property type="evidence" value="ECO:0007669"/>
    <property type="project" value="UniProtKB-KW"/>
</dbReference>
<dbReference type="InterPro" id="IPR007630">
    <property type="entry name" value="RNA_pol_sigma70_r4"/>
</dbReference>
<dbReference type="Pfam" id="PF04539">
    <property type="entry name" value="Sigma70_r3"/>
    <property type="match status" value="1"/>
</dbReference>
<evidence type="ECO:0000256" key="3">
    <source>
        <dbReference type="ARBA" id="ARBA00023125"/>
    </source>
</evidence>
<evidence type="ECO:0000259" key="8">
    <source>
        <dbReference type="Pfam" id="PF04545"/>
    </source>
</evidence>
<name>A0A1M7T1D1_9ACTN</name>
<dbReference type="SUPFAM" id="SSF88659">
    <property type="entry name" value="Sigma3 and sigma4 domains of RNA polymerase sigma factors"/>
    <property type="match status" value="2"/>
</dbReference>
<evidence type="ECO:0000256" key="5">
    <source>
        <dbReference type="SAM" id="MobiDB-lite"/>
    </source>
</evidence>
<evidence type="ECO:0000256" key="1">
    <source>
        <dbReference type="ARBA" id="ARBA00023015"/>
    </source>
</evidence>
<dbReference type="NCBIfam" id="TIGR02937">
    <property type="entry name" value="sigma70-ECF"/>
    <property type="match status" value="1"/>
</dbReference>
<sequence>MLKSGRVRADQGVPSGPEAAEKGDVSPSRAQATLRSSASASRLPVAPDAGPPARPRAARDTSARDTSTRDTSTRDTSTRDTSTRDTSTRDTSTRDTSTRDVDALVTEHLPLAAFAVNAVASRISLPAHVSREDLLSCARVALVEVARRFDPSAGASFATYALARLQGAVLDELRSGDWASRSVRAAARRTDAAADALAIQLGRPPTRGELAASLGMATSDLDSLQVDVHRAVMVSIDAETGPDGTSLDLPDTGESPERALLRSERSRYLHEAIRQLPDRLDEVVERNFFGGESLTDIAADLGVTLSRVSQMRARALTLLHAAMSEVWEGKAVPADGGVRARNQQRSYVDRVAGRNAPPAAAPPLPHSRPVTVPPHRNPWVTATGRSA</sequence>
<organism evidence="9 10">
    <name type="scientific">Geodermatophilus obscurus</name>
    <dbReference type="NCBI Taxonomy" id="1861"/>
    <lineage>
        <taxon>Bacteria</taxon>
        <taxon>Bacillati</taxon>
        <taxon>Actinomycetota</taxon>
        <taxon>Actinomycetes</taxon>
        <taxon>Geodermatophilales</taxon>
        <taxon>Geodermatophilaceae</taxon>
        <taxon>Geodermatophilus</taxon>
    </lineage>
</organism>
<dbReference type="InterPro" id="IPR013324">
    <property type="entry name" value="RNA_pol_sigma_r3/r4-like"/>
</dbReference>
<evidence type="ECO:0000313" key="9">
    <source>
        <dbReference type="EMBL" id="SHN64595.1"/>
    </source>
</evidence>
<dbReference type="GO" id="GO:0016987">
    <property type="term" value="F:sigma factor activity"/>
    <property type="evidence" value="ECO:0007669"/>
    <property type="project" value="UniProtKB-KW"/>
</dbReference>
<keyword evidence="2" id="KW-0731">Sigma factor</keyword>
<feature type="domain" description="RNA polymerase sigma-70 region 2" evidence="7">
    <location>
        <begin position="116"/>
        <end position="178"/>
    </location>
</feature>
<feature type="region of interest" description="Disordered" evidence="5">
    <location>
        <begin position="353"/>
        <end position="387"/>
    </location>
</feature>
<dbReference type="PANTHER" id="PTHR30385:SF7">
    <property type="entry name" value="RNA POLYMERASE SIGMA FACTOR FLIA"/>
    <property type="match status" value="1"/>
</dbReference>
<dbReference type="CDD" id="cd06171">
    <property type="entry name" value="Sigma70_r4"/>
    <property type="match status" value="1"/>
</dbReference>
<feature type="region of interest" description="Disordered" evidence="5">
    <location>
        <begin position="1"/>
        <end position="99"/>
    </location>
</feature>
<dbReference type="PANTHER" id="PTHR30385">
    <property type="entry name" value="SIGMA FACTOR F FLAGELLAR"/>
    <property type="match status" value="1"/>
</dbReference>
<keyword evidence="9" id="KW-0282">Flagellum</keyword>
<dbReference type="Pfam" id="PF04542">
    <property type="entry name" value="Sigma70_r2"/>
    <property type="match status" value="1"/>
</dbReference>
<feature type="compositionally biased region" description="Pro residues" evidence="5">
    <location>
        <begin position="359"/>
        <end position="376"/>
    </location>
</feature>
<keyword evidence="3" id="KW-0238">DNA-binding</keyword>
<protein>
    <submittedName>
        <fullName evidence="9">RNA polymerase sigma factor for flagellar operon FliA</fullName>
    </submittedName>
</protein>
<gene>
    <name evidence="9" type="ORF">SAMN05660350_01259</name>
</gene>
<keyword evidence="4" id="KW-0804">Transcription</keyword>
<evidence type="ECO:0000259" key="6">
    <source>
        <dbReference type="Pfam" id="PF04539"/>
    </source>
</evidence>
<dbReference type="EMBL" id="FRDM01000004">
    <property type="protein sequence ID" value="SHN64595.1"/>
    <property type="molecule type" value="Genomic_DNA"/>
</dbReference>
<dbReference type="Gene3D" id="1.20.140.160">
    <property type="match status" value="1"/>
</dbReference>
<dbReference type="SUPFAM" id="SSF88946">
    <property type="entry name" value="Sigma2 domain of RNA polymerase sigma factors"/>
    <property type="match status" value="1"/>
</dbReference>
<feature type="domain" description="RNA polymerase sigma-70 region 3" evidence="6">
    <location>
        <begin position="192"/>
        <end position="258"/>
    </location>
</feature>
<evidence type="ECO:0000256" key="2">
    <source>
        <dbReference type="ARBA" id="ARBA00023082"/>
    </source>
</evidence>
<evidence type="ECO:0000313" key="10">
    <source>
        <dbReference type="Proteomes" id="UP000184428"/>
    </source>
</evidence>